<protein>
    <submittedName>
        <fullName evidence="2">Uncharacterized protein</fullName>
    </submittedName>
</protein>
<sequence>MESLKKLLQQYKTEILDDYTLLCIQARLIRIEIDNQIKHYHQRLKKLQPQMHGKKSQLLSVITNVTPVRYDAEKIMHTYMWTALLLLIHAIFSTLSAYLFSVLIRQIISGFIAAISAYVILPLITYHYINKLSMSKYAWNDMILRHGLLAFAIIEGLLTGYILSNRTLQSLPPLAALTPCFIGIIAPVLQSTATNERSSLLLVAVAGSFSSHLLIGMFAGLVFPYLLLVIFYTTIAFVTLQLLIANIDENVTFTHIYQFAIFYFSLLVESIVYKLFGTKL</sequence>
<keyword evidence="1" id="KW-0812">Transmembrane</keyword>
<dbReference type="PANTHER" id="PTHR31176:SF1">
    <property type="entry name" value="MFS DOMAIN-CONTAINING PROTEIN-RELATED"/>
    <property type="match status" value="1"/>
</dbReference>
<accession>A0A3P6TCF4</accession>
<name>A0A3P6TCF4_LITSI</name>
<dbReference type="Proteomes" id="UP000277928">
    <property type="component" value="Unassembled WGS sequence"/>
</dbReference>
<dbReference type="OrthoDB" id="5853559at2759"/>
<feature type="transmembrane region" description="Helical" evidence="1">
    <location>
        <begin position="225"/>
        <end position="244"/>
    </location>
</feature>
<dbReference type="OMA" id="AFICAVM"/>
<feature type="transmembrane region" description="Helical" evidence="1">
    <location>
        <begin position="79"/>
        <end position="101"/>
    </location>
</feature>
<dbReference type="EMBL" id="UYRX01000349">
    <property type="protein sequence ID" value="VDK80643.1"/>
    <property type="molecule type" value="Genomic_DNA"/>
</dbReference>
<dbReference type="PANTHER" id="PTHR31176">
    <property type="entry name" value="MFS DOMAIN-CONTAINING PROTEIN-RELATED"/>
    <property type="match status" value="1"/>
</dbReference>
<keyword evidence="1" id="KW-0472">Membrane</keyword>
<keyword evidence="3" id="KW-1185">Reference proteome</keyword>
<feature type="transmembrane region" description="Helical" evidence="1">
    <location>
        <begin position="201"/>
        <end position="219"/>
    </location>
</feature>
<dbReference type="Pfam" id="PF05884">
    <property type="entry name" value="ZYG-11_interact"/>
    <property type="match status" value="1"/>
</dbReference>
<keyword evidence="1" id="KW-1133">Transmembrane helix</keyword>
<reference evidence="2 3" key="1">
    <citation type="submission" date="2018-08" db="EMBL/GenBank/DDBJ databases">
        <authorList>
            <person name="Laetsch R D."/>
            <person name="Stevens L."/>
            <person name="Kumar S."/>
            <person name="Blaxter L. M."/>
        </authorList>
    </citation>
    <scope>NUCLEOTIDE SEQUENCE [LARGE SCALE GENOMIC DNA]</scope>
</reference>
<dbReference type="InterPro" id="IPR008574">
    <property type="entry name" value="Nematodes_ZYG-11_interact"/>
</dbReference>
<feature type="transmembrane region" description="Helical" evidence="1">
    <location>
        <begin position="107"/>
        <end position="126"/>
    </location>
</feature>
<gene>
    <name evidence="2" type="ORF">NLS_LOCUS4999</name>
</gene>
<feature type="transmembrane region" description="Helical" evidence="1">
    <location>
        <begin position="147"/>
        <end position="164"/>
    </location>
</feature>
<evidence type="ECO:0000313" key="3">
    <source>
        <dbReference type="Proteomes" id="UP000277928"/>
    </source>
</evidence>
<dbReference type="STRING" id="42156.A0A3P6TCF4"/>
<evidence type="ECO:0000313" key="2">
    <source>
        <dbReference type="EMBL" id="VDK80643.1"/>
    </source>
</evidence>
<evidence type="ECO:0000256" key="1">
    <source>
        <dbReference type="SAM" id="Phobius"/>
    </source>
</evidence>
<feature type="transmembrane region" description="Helical" evidence="1">
    <location>
        <begin position="256"/>
        <end position="276"/>
    </location>
</feature>
<dbReference type="AlphaFoldDB" id="A0A3P6TCF4"/>
<proteinExistence type="predicted"/>
<organism evidence="2 3">
    <name type="scientific">Litomosoides sigmodontis</name>
    <name type="common">Filarial nematode worm</name>
    <dbReference type="NCBI Taxonomy" id="42156"/>
    <lineage>
        <taxon>Eukaryota</taxon>
        <taxon>Metazoa</taxon>
        <taxon>Ecdysozoa</taxon>
        <taxon>Nematoda</taxon>
        <taxon>Chromadorea</taxon>
        <taxon>Rhabditida</taxon>
        <taxon>Spirurina</taxon>
        <taxon>Spiruromorpha</taxon>
        <taxon>Filarioidea</taxon>
        <taxon>Onchocercidae</taxon>
        <taxon>Litomosoides</taxon>
    </lineage>
</organism>
<feature type="transmembrane region" description="Helical" evidence="1">
    <location>
        <begin position="170"/>
        <end position="189"/>
    </location>
</feature>